<organism evidence="3 4">
    <name type="scientific">Limosilactobacillus reuteri</name>
    <name type="common">Lactobacillus reuteri</name>
    <dbReference type="NCBI Taxonomy" id="1598"/>
    <lineage>
        <taxon>Bacteria</taxon>
        <taxon>Bacillati</taxon>
        <taxon>Bacillota</taxon>
        <taxon>Bacilli</taxon>
        <taxon>Lactobacillales</taxon>
        <taxon>Lactobacillaceae</taxon>
        <taxon>Limosilactobacillus</taxon>
    </lineage>
</organism>
<feature type="signal peptide" evidence="2">
    <location>
        <begin position="1"/>
        <end position="21"/>
    </location>
</feature>
<feature type="compositionally biased region" description="Low complexity" evidence="1">
    <location>
        <begin position="22"/>
        <end position="40"/>
    </location>
</feature>
<dbReference type="AlphaFoldDB" id="A0AAW9ZGE7"/>
<evidence type="ECO:0000256" key="2">
    <source>
        <dbReference type="SAM" id="SignalP"/>
    </source>
</evidence>
<feature type="chain" id="PRO_5043342632" description="Lipoprotein" evidence="2">
    <location>
        <begin position="22"/>
        <end position="176"/>
    </location>
</feature>
<feature type="region of interest" description="Disordered" evidence="1">
    <location>
        <begin position="155"/>
        <end position="176"/>
    </location>
</feature>
<evidence type="ECO:0000313" key="3">
    <source>
        <dbReference type="EMBL" id="NME21133.1"/>
    </source>
</evidence>
<dbReference type="EMBL" id="JABAFN010000001">
    <property type="protein sequence ID" value="NME21133.1"/>
    <property type="molecule type" value="Genomic_DNA"/>
</dbReference>
<sequence length="176" mass="19103">MKKISLICSTVLIGLALTACSNSSSQKSATSSSSSTVKSTKTVKHHKVKKESSQSSVTSSISSSTSDTTQTQNSNTSSTTVASASTKKFDKSDPSTWDDVPYKGYPSYSAYCEANGGDPEVQAETARMQHDWNVQQGIENPDGTETQNFQNWVSSRDNAWSNGNDNFPDYDQNSQW</sequence>
<evidence type="ECO:0000256" key="1">
    <source>
        <dbReference type="SAM" id="MobiDB-lite"/>
    </source>
</evidence>
<name>A0AAW9ZGE7_LIMRT</name>
<evidence type="ECO:0000313" key="4">
    <source>
        <dbReference type="Proteomes" id="UP000587270"/>
    </source>
</evidence>
<dbReference type="Proteomes" id="UP000587270">
    <property type="component" value="Unassembled WGS sequence"/>
</dbReference>
<keyword evidence="2" id="KW-0732">Signal</keyword>
<evidence type="ECO:0008006" key="5">
    <source>
        <dbReference type="Google" id="ProtNLM"/>
    </source>
</evidence>
<reference evidence="3 4" key="1">
    <citation type="submission" date="2020-04" db="EMBL/GenBank/DDBJ databases">
        <authorList>
            <person name="Hitch T.C.A."/>
            <person name="Wylensek D."/>
            <person name="Clavel T."/>
        </authorList>
    </citation>
    <scope>NUCLEOTIDE SEQUENCE [LARGE SCALE GENOMIC DNA]</scope>
    <source>
        <strain evidence="3 4">WCA-386-APC-4I</strain>
    </source>
</reference>
<dbReference type="RefSeq" id="WP_085678333.1">
    <property type="nucleotide sequence ID" value="NZ_JABAFN010000001.1"/>
</dbReference>
<feature type="region of interest" description="Disordered" evidence="1">
    <location>
        <begin position="22"/>
        <end position="102"/>
    </location>
</feature>
<gene>
    <name evidence="3" type="ORF">HF865_00095</name>
</gene>
<proteinExistence type="predicted"/>
<dbReference type="PROSITE" id="PS51257">
    <property type="entry name" value="PROKAR_LIPOPROTEIN"/>
    <property type="match status" value="1"/>
</dbReference>
<accession>A0AAW9ZGE7</accession>
<feature type="compositionally biased region" description="Low complexity" evidence="1">
    <location>
        <begin position="53"/>
        <end position="86"/>
    </location>
</feature>
<comment type="caution">
    <text evidence="3">The sequence shown here is derived from an EMBL/GenBank/DDBJ whole genome shotgun (WGS) entry which is preliminary data.</text>
</comment>
<protein>
    <recommendedName>
        <fullName evidence="5">Lipoprotein</fullName>
    </recommendedName>
</protein>